<dbReference type="GeneID" id="87941166"/>
<proteinExistence type="predicted"/>
<name>A0AAX4I8Q2_9PEZI</name>
<evidence type="ECO:0000313" key="4">
    <source>
        <dbReference type="Proteomes" id="UP001322277"/>
    </source>
</evidence>
<feature type="compositionally biased region" description="Low complexity" evidence="1">
    <location>
        <begin position="142"/>
        <end position="151"/>
    </location>
</feature>
<dbReference type="Gene3D" id="1.20.1280.50">
    <property type="match status" value="1"/>
</dbReference>
<sequence length="778" mass="87094">MHVPSTYSIEITYWASRSSQRGRSERRADHHNSRRLRRLRLRRLLRYATLNTSFSLKLWFVVALDLQKPRSPAPNPPRRRCQPANATPGPVDLIYYSPEYHPRQALSPLLLFFSCPKYMKLAIRPLQKMRFFRKDKDKKKQQQQQQQQQGHRQQKSHDFTDQQLSKYSSQVQQNYRNVVSPPGTHIPTRASAALFQSLPKNILLRIFASVCPHTQDETYETCETSAIFDACMLCDLRDLAHCARVCWKWNQAANALLYHSIRIDAVHYCPREIYLSEQRKRKTFFKRNADPEDTPTVRLKLLCRTLREDPTRFGSRVRYFKVPYMLREAATADLARIIHVLPNLVYVDLPEGLFSDEHGYATLRLEVEARCRDLRKMTYHGGAEGSLSKLAHGGIWQNLEVLELIKINMDPIVLRHALANLGRLRALKVMDSQAFSDDIFTRNEELPPFPPLEELILSNTPAVTANGLVDYLARADTRNHLLVLSLLKTGVHPATLADILSAATNLQTLAIEALVSDAFKSGPRTRRLASTSLESLRFEITAHKSVGPYSSVTASYYTYLAASLRGNGMPNLRSVYVLDEYFQDELEGLPRPAAPFSYGANARPKSSHSVTSHRPMSGLPSGRRGGLAPPSSAGMAVPRPFAAASNVRASQRFSSTNPFAGTGPLSHPLTIYTKTDDALDWSSVMLQPTSPLGGGSHHRGSMSFHGDRPISSYGLGADIAGSGWNTSAARKSVMVGNGAGMFMALPSQNTGGSKGSDEDLWPRPSTANNEKKSADLWR</sequence>
<protein>
    <submittedName>
        <fullName evidence="3">F-box domain, leucine-rich repeat domain superfamily</fullName>
    </submittedName>
</protein>
<feature type="domain" description="F-box" evidence="2">
    <location>
        <begin position="195"/>
        <end position="262"/>
    </location>
</feature>
<dbReference type="EMBL" id="CP137307">
    <property type="protein sequence ID" value="WQF79649.1"/>
    <property type="molecule type" value="Genomic_DNA"/>
</dbReference>
<keyword evidence="4" id="KW-1185">Reference proteome</keyword>
<dbReference type="Proteomes" id="UP001322277">
    <property type="component" value="Chromosome 3"/>
</dbReference>
<reference evidence="4" key="1">
    <citation type="journal article" date="2023" name="bioRxiv">
        <title>Complete genome of the Medicago anthracnose fungus, Colletotrichum destructivum, reveals a mini-chromosome-like region within a core chromosome.</title>
        <authorList>
            <person name="Lapalu N."/>
            <person name="Simon A."/>
            <person name="Lu A."/>
            <person name="Plaumann P.-L."/>
            <person name="Amselem J."/>
            <person name="Pigne S."/>
            <person name="Auger A."/>
            <person name="Koch C."/>
            <person name="Dallery J.-F."/>
            <person name="O'Connell R.J."/>
        </authorList>
    </citation>
    <scope>NUCLEOTIDE SEQUENCE [LARGE SCALE GENOMIC DNA]</scope>
    <source>
        <strain evidence="4">CBS 520.97</strain>
    </source>
</reference>
<evidence type="ECO:0000313" key="3">
    <source>
        <dbReference type="EMBL" id="WQF79649.1"/>
    </source>
</evidence>
<organism evidence="3 4">
    <name type="scientific">Colletotrichum destructivum</name>
    <dbReference type="NCBI Taxonomy" id="34406"/>
    <lineage>
        <taxon>Eukaryota</taxon>
        <taxon>Fungi</taxon>
        <taxon>Dikarya</taxon>
        <taxon>Ascomycota</taxon>
        <taxon>Pezizomycotina</taxon>
        <taxon>Sordariomycetes</taxon>
        <taxon>Hypocreomycetidae</taxon>
        <taxon>Glomerellales</taxon>
        <taxon>Glomerellaceae</taxon>
        <taxon>Colletotrichum</taxon>
        <taxon>Colletotrichum destructivum species complex</taxon>
    </lineage>
</organism>
<feature type="region of interest" description="Disordered" evidence="1">
    <location>
        <begin position="134"/>
        <end position="163"/>
    </location>
</feature>
<feature type="compositionally biased region" description="Basic and acidic residues" evidence="1">
    <location>
        <begin position="769"/>
        <end position="778"/>
    </location>
</feature>
<dbReference type="AlphaFoldDB" id="A0AAX4I8Q2"/>
<dbReference type="Gene3D" id="3.80.10.10">
    <property type="entry name" value="Ribonuclease Inhibitor"/>
    <property type="match status" value="1"/>
</dbReference>
<dbReference type="SUPFAM" id="SSF52047">
    <property type="entry name" value="RNI-like"/>
    <property type="match status" value="1"/>
</dbReference>
<evidence type="ECO:0000256" key="1">
    <source>
        <dbReference type="SAM" id="MobiDB-lite"/>
    </source>
</evidence>
<gene>
    <name evidence="3" type="ORF">CDEST_04663</name>
</gene>
<dbReference type="Pfam" id="PF12937">
    <property type="entry name" value="F-box-like"/>
    <property type="match status" value="1"/>
</dbReference>
<dbReference type="KEGG" id="cdet:87941166"/>
<dbReference type="RefSeq" id="XP_062776873.1">
    <property type="nucleotide sequence ID" value="XM_062920822.1"/>
</dbReference>
<dbReference type="InterPro" id="IPR032675">
    <property type="entry name" value="LRR_dom_sf"/>
</dbReference>
<evidence type="ECO:0000259" key="2">
    <source>
        <dbReference type="Pfam" id="PF12937"/>
    </source>
</evidence>
<dbReference type="InterPro" id="IPR001810">
    <property type="entry name" value="F-box_dom"/>
</dbReference>
<feature type="region of interest" description="Disordered" evidence="1">
    <location>
        <begin position="745"/>
        <end position="778"/>
    </location>
</feature>
<feature type="region of interest" description="Disordered" evidence="1">
    <location>
        <begin position="597"/>
        <end position="633"/>
    </location>
</feature>
<accession>A0AAX4I8Q2</accession>